<dbReference type="PANTHER" id="PTHR43744">
    <property type="entry name" value="ABC TRANSPORTER PERMEASE PROTEIN MG189-RELATED-RELATED"/>
    <property type="match status" value="1"/>
</dbReference>
<dbReference type="PROSITE" id="PS50928">
    <property type="entry name" value="ABC_TM1"/>
    <property type="match status" value="1"/>
</dbReference>
<dbReference type="Proteomes" id="UP000642070">
    <property type="component" value="Unassembled WGS sequence"/>
</dbReference>
<evidence type="ECO:0000256" key="6">
    <source>
        <dbReference type="ARBA" id="ARBA00023136"/>
    </source>
</evidence>
<evidence type="ECO:0000256" key="4">
    <source>
        <dbReference type="ARBA" id="ARBA00022692"/>
    </source>
</evidence>
<dbReference type="GO" id="GO:0005886">
    <property type="term" value="C:plasma membrane"/>
    <property type="evidence" value="ECO:0007669"/>
    <property type="project" value="UniProtKB-SubCell"/>
</dbReference>
<comment type="similarity">
    <text evidence="7">Belongs to the binding-protein-dependent transport system permease family.</text>
</comment>
<dbReference type="EMBL" id="BMPI01000020">
    <property type="protein sequence ID" value="GGM37375.1"/>
    <property type="molecule type" value="Genomic_DNA"/>
</dbReference>
<dbReference type="SUPFAM" id="SSF161098">
    <property type="entry name" value="MetI-like"/>
    <property type="match status" value="1"/>
</dbReference>
<evidence type="ECO:0000256" key="1">
    <source>
        <dbReference type="ARBA" id="ARBA00004651"/>
    </source>
</evidence>
<reference evidence="10" key="2">
    <citation type="submission" date="2020-09" db="EMBL/GenBank/DDBJ databases">
        <authorList>
            <person name="Sun Q."/>
            <person name="Ohkuma M."/>
        </authorList>
    </citation>
    <scope>NUCLEOTIDE SEQUENCE</scope>
    <source>
        <strain evidence="10">JCM 19831</strain>
    </source>
</reference>
<sequence>MTAINVETAPRPRTGAPRRQSGTLAGRLTGGLLVKLLIAVIIIAEIYPMFWILTNSFKTKSEIVDEPLWSLPGGLQWHNYVDAWTTGSLGHYALNSLIVTVPSLILILLLGAAAGFALEVMVWKGRNAVLFLIVGGMMVPLQMVLLPLFTIYFNLNISDSYLPLIITYVGHGLPLTVFMMATYFRAVPRELFEALAIEGGGPFRAFFSIGLPLIRNGLFTIGLLQFFSVWNDLLIALTFNVDSKLSTIQVGLLHFSDEYGSVDYGPLFAAISITVFGTLAVYLILNQQVMRGLTAGSVKG</sequence>
<evidence type="ECO:0000256" key="8">
    <source>
        <dbReference type="SAM" id="MobiDB-lite"/>
    </source>
</evidence>
<dbReference type="PANTHER" id="PTHR43744:SF8">
    <property type="entry name" value="SN-GLYCEROL-3-PHOSPHATE TRANSPORT SYSTEM PERMEASE PROTEIN UGPE"/>
    <property type="match status" value="1"/>
</dbReference>
<proteinExistence type="inferred from homology"/>
<feature type="transmembrane region" description="Helical" evidence="7">
    <location>
        <begin position="130"/>
        <end position="155"/>
    </location>
</feature>
<reference evidence="10" key="1">
    <citation type="journal article" date="2014" name="Int. J. Syst. Evol. Microbiol.">
        <title>Complete genome sequence of Corynebacterium casei LMG S-19264T (=DSM 44701T), isolated from a smear-ripened cheese.</title>
        <authorList>
            <consortium name="US DOE Joint Genome Institute (JGI-PGF)"/>
            <person name="Walter F."/>
            <person name="Albersmeier A."/>
            <person name="Kalinowski J."/>
            <person name="Ruckert C."/>
        </authorList>
    </citation>
    <scope>NUCLEOTIDE SEQUENCE</scope>
    <source>
        <strain evidence="10">JCM 19831</strain>
    </source>
</reference>
<comment type="subcellular location">
    <subcellularLocation>
        <location evidence="1 7">Cell membrane</location>
        <topology evidence="1 7">Multi-pass membrane protein</topology>
    </subcellularLocation>
</comment>
<evidence type="ECO:0000256" key="5">
    <source>
        <dbReference type="ARBA" id="ARBA00022989"/>
    </source>
</evidence>
<feature type="transmembrane region" description="Helical" evidence="7">
    <location>
        <begin position="264"/>
        <end position="285"/>
    </location>
</feature>
<keyword evidence="2 7" id="KW-0813">Transport</keyword>
<dbReference type="Pfam" id="PF00528">
    <property type="entry name" value="BPD_transp_1"/>
    <property type="match status" value="1"/>
</dbReference>
<accession>A0A917WXB1</accession>
<keyword evidence="4 7" id="KW-0812">Transmembrane</keyword>
<evidence type="ECO:0000313" key="11">
    <source>
        <dbReference type="Proteomes" id="UP000642070"/>
    </source>
</evidence>
<keyword evidence="6 7" id="KW-0472">Membrane</keyword>
<evidence type="ECO:0000256" key="7">
    <source>
        <dbReference type="RuleBase" id="RU363032"/>
    </source>
</evidence>
<dbReference type="InterPro" id="IPR035906">
    <property type="entry name" value="MetI-like_sf"/>
</dbReference>
<keyword evidence="11" id="KW-1185">Reference proteome</keyword>
<name>A0A917WXB1_9ACTN</name>
<feature type="transmembrane region" description="Helical" evidence="7">
    <location>
        <begin position="92"/>
        <end position="118"/>
    </location>
</feature>
<keyword evidence="3" id="KW-1003">Cell membrane</keyword>
<feature type="transmembrane region" description="Helical" evidence="7">
    <location>
        <begin position="205"/>
        <end position="227"/>
    </location>
</feature>
<feature type="transmembrane region" description="Helical" evidence="7">
    <location>
        <begin position="28"/>
        <end position="53"/>
    </location>
</feature>
<gene>
    <name evidence="10" type="ORF">GCM10007977_043470</name>
</gene>
<keyword evidence="5 7" id="KW-1133">Transmembrane helix</keyword>
<protein>
    <submittedName>
        <fullName evidence="10">ABC transporter permease</fullName>
    </submittedName>
</protein>
<dbReference type="InterPro" id="IPR000515">
    <property type="entry name" value="MetI-like"/>
</dbReference>
<comment type="caution">
    <text evidence="10">The sequence shown here is derived from an EMBL/GenBank/DDBJ whole genome shotgun (WGS) entry which is preliminary data.</text>
</comment>
<dbReference type="GO" id="GO:0055085">
    <property type="term" value="P:transmembrane transport"/>
    <property type="evidence" value="ECO:0007669"/>
    <property type="project" value="InterPro"/>
</dbReference>
<organism evidence="10 11">
    <name type="scientific">Dactylosporangium sucinum</name>
    <dbReference type="NCBI Taxonomy" id="1424081"/>
    <lineage>
        <taxon>Bacteria</taxon>
        <taxon>Bacillati</taxon>
        <taxon>Actinomycetota</taxon>
        <taxon>Actinomycetes</taxon>
        <taxon>Micromonosporales</taxon>
        <taxon>Micromonosporaceae</taxon>
        <taxon>Dactylosporangium</taxon>
    </lineage>
</organism>
<feature type="region of interest" description="Disordered" evidence="8">
    <location>
        <begin position="1"/>
        <end position="22"/>
    </location>
</feature>
<evidence type="ECO:0000313" key="10">
    <source>
        <dbReference type="EMBL" id="GGM37375.1"/>
    </source>
</evidence>
<evidence type="ECO:0000256" key="2">
    <source>
        <dbReference type="ARBA" id="ARBA00022448"/>
    </source>
</evidence>
<dbReference type="AlphaFoldDB" id="A0A917WXB1"/>
<dbReference type="CDD" id="cd06261">
    <property type="entry name" value="TM_PBP2"/>
    <property type="match status" value="1"/>
</dbReference>
<feature type="domain" description="ABC transmembrane type-1" evidence="9">
    <location>
        <begin position="93"/>
        <end position="285"/>
    </location>
</feature>
<evidence type="ECO:0000256" key="3">
    <source>
        <dbReference type="ARBA" id="ARBA00022475"/>
    </source>
</evidence>
<dbReference type="RefSeq" id="WP_190251731.1">
    <property type="nucleotide sequence ID" value="NZ_BMPI01000020.1"/>
</dbReference>
<evidence type="ECO:0000259" key="9">
    <source>
        <dbReference type="PROSITE" id="PS50928"/>
    </source>
</evidence>
<feature type="transmembrane region" description="Helical" evidence="7">
    <location>
        <begin position="161"/>
        <end position="184"/>
    </location>
</feature>
<feature type="compositionally biased region" description="Low complexity" evidence="8">
    <location>
        <begin position="8"/>
        <end position="22"/>
    </location>
</feature>
<dbReference type="Gene3D" id="1.10.3720.10">
    <property type="entry name" value="MetI-like"/>
    <property type="match status" value="1"/>
</dbReference>